<dbReference type="AlphaFoldDB" id="A0A2R4VZD4"/>
<dbReference type="InterPro" id="IPR029035">
    <property type="entry name" value="DHS-like_NAD/FAD-binding_dom"/>
</dbReference>
<dbReference type="Pfam" id="PF00205">
    <property type="entry name" value="TPP_enzyme_M"/>
    <property type="match status" value="1"/>
</dbReference>
<dbReference type="GO" id="GO:0000287">
    <property type="term" value="F:magnesium ion binding"/>
    <property type="evidence" value="ECO:0007669"/>
    <property type="project" value="UniProtKB-UniRule"/>
</dbReference>
<dbReference type="RefSeq" id="WP_108308743.1">
    <property type="nucleotide sequence ID" value="NZ_CP020921.1"/>
</dbReference>
<dbReference type="GO" id="GO:0009097">
    <property type="term" value="P:isoleucine biosynthetic process"/>
    <property type="evidence" value="ECO:0007669"/>
    <property type="project" value="UniProtKB-UniPathway"/>
</dbReference>
<dbReference type="Gene3D" id="3.40.50.1220">
    <property type="entry name" value="TPP-binding domain"/>
    <property type="match status" value="1"/>
</dbReference>
<comment type="similarity">
    <text evidence="3 14">Belongs to the TPP enzyme family.</text>
</comment>
<comment type="catalytic activity">
    <reaction evidence="13 14">
        <text>2 pyruvate + H(+) = (2S)-2-acetolactate + CO2</text>
        <dbReference type="Rhea" id="RHEA:25249"/>
        <dbReference type="ChEBI" id="CHEBI:15361"/>
        <dbReference type="ChEBI" id="CHEBI:15378"/>
        <dbReference type="ChEBI" id="CHEBI:16526"/>
        <dbReference type="ChEBI" id="CHEBI:58476"/>
        <dbReference type="EC" id="2.2.1.6"/>
    </reaction>
</comment>
<keyword evidence="19" id="KW-1185">Reference proteome</keyword>
<evidence type="ECO:0000256" key="14">
    <source>
        <dbReference type="RuleBase" id="RU003591"/>
    </source>
</evidence>
<dbReference type="InterPro" id="IPR011766">
    <property type="entry name" value="TPP_enzyme_TPP-bd"/>
</dbReference>
<dbReference type="InterPro" id="IPR012846">
    <property type="entry name" value="Acetolactate_synth_lsu"/>
</dbReference>
<keyword evidence="6" id="KW-0285">Flavoprotein</keyword>
<evidence type="ECO:0000256" key="4">
    <source>
        <dbReference type="ARBA" id="ARBA00013145"/>
    </source>
</evidence>
<dbReference type="FunFam" id="3.40.50.970:FF:000016">
    <property type="entry name" value="Acetolactate synthase"/>
    <property type="match status" value="1"/>
</dbReference>
<dbReference type="NCBIfam" id="TIGR00118">
    <property type="entry name" value="acolac_lg"/>
    <property type="match status" value="1"/>
</dbReference>
<name>A0A2R4VZD4_THEAF</name>
<dbReference type="FunFam" id="3.40.50.1220:FF:000008">
    <property type="entry name" value="Acetolactate synthase"/>
    <property type="match status" value="1"/>
</dbReference>
<dbReference type="SUPFAM" id="SSF52518">
    <property type="entry name" value="Thiamin diphosphate-binding fold (THDP-binding)"/>
    <property type="match status" value="2"/>
</dbReference>
<dbReference type="EC" id="2.2.1.6" evidence="4 14"/>
<dbReference type="PROSITE" id="PS00187">
    <property type="entry name" value="TPP_ENZYMES"/>
    <property type="match status" value="1"/>
</dbReference>
<dbReference type="FunFam" id="3.40.50.970:FF:000007">
    <property type="entry name" value="Acetolactate synthase"/>
    <property type="match status" value="1"/>
</dbReference>
<dbReference type="InterPro" id="IPR029061">
    <property type="entry name" value="THDP-binding"/>
</dbReference>
<feature type="domain" description="Thiamine pyrophosphate enzyme N-terminal TPP-binding" evidence="17">
    <location>
        <begin position="3"/>
        <end position="118"/>
    </location>
</feature>
<comment type="pathway">
    <text evidence="2 14">Amino-acid biosynthesis; L-valine biosynthesis; L-valine from pyruvate: step 1/4.</text>
</comment>
<evidence type="ECO:0000313" key="19">
    <source>
        <dbReference type="Proteomes" id="UP000244792"/>
    </source>
</evidence>
<keyword evidence="10 14" id="KW-0460">Magnesium</keyword>
<accession>A0A2R4VZD4</accession>
<evidence type="ECO:0000256" key="2">
    <source>
        <dbReference type="ARBA" id="ARBA00005025"/>
    </source>
</evidence>
<dbReference type="GO" id="GO:0003984">
    <property type="term" value="F:acetolactate synthase activity"/>
    <property type="evidence" value="ECO:0007669"/>
    <property type="project" value="UniProtKB-EC"/>
</dbReference>
<evidence type="ECO:0000256" key="1">
    <source>
        <dbReference type="ARBA" id="ARBA00004974"/>
    </source>
</evidence>
<dbReference type="PANTHER" id="PTHR18968">
    <property type="entry name" value="THIAMINE PYROPHOSPHATE ENZYMES"/>
    <property type="match status" value="1"/>
</dbReference>
<comment type="pathway">
    <text evidence="1 14">Amino-acid biosynthesis; L-isoleucine biosynthesis; L-isoleucine from 2-oxobutanoate: step 1/4.</text>
</comment>
<dbReference type="CDD" id="cd07035">
    <property type="entry name" value="TPP_PYR_POX_like"/>
    <property type="match status" value="1"/>
</dbReference>
<keyword evidence="5 14" id="KW-0028">Amino-acid biosynthesis</keyword>
<dbReference type="EMBL" id="CP020921">
    <property type="protein sequence ID" value="AWB09907.1"/>
    <property type="molecule type" value="Genomic_DNA"/>
</dbReference>
<dbReference type="KEGG" id="taci:TDSAC_0533"/>
<dbReference type="UniPathway" id="UPA00047">
    <property type="reaction ID" value="UER00055"/>
</dbReference>
<evidence type="ECO:0000256" key="13">
    <source>
        <dbReference type="ARBA" id="ARBA00048670"/>
    </source>
</evidence>
<dbReference type="CDD" id="cd02015">
    <property type="entry name" value="TPP_AHAS"/>
    <property type="match status" value="1"/>
</dbReference>
<dbReference type="Gene3D" id="3.40.50.970">
    <property type="match status" value="2"/>
</dbReference>
<dbReference type="GO" id="GO:0009099">
    <property type="term" value="P:L-valine biosynthetic process"/>
    <property type="evidence" value="ECO:0007669"/>
    <property type="project" value="UniProtKB-UniPathway"/>
</dbReference>
<evidence type="ECO:0000256" key="6">
    <source>
        <dbReference type="ARBA" id="ARBA00022630"/>
    </source>
</evidence>
<keyword evidence="11 14" id="KW-0786">Thiamine pyrophosphate</keyword>
<dbReference type="UniPathway" id="UPA00049">
    <property type="reaction ID" value="UER00059"/>
</dbReference>
<keyword evidence="7 14" id="KW-0808">Transferase</keyword>
<gene>
    <name evidence="18" type="ORF">TDSAC_0533</name>
</gene>
<dbReference type="SUPFAM" id="SSF52467">
    <property type="entry name" value="DHS-like NAD/FAD-binding domain"/>
    <property type="match status" value="1"/>
</dbReference>
<reference evidence="18 19" key="1">
    <citation type="submission" date="2017-04" db="EMBL/GenBank/DDBJ databases">
        <title>Genomic insights into metabolism of Thermodesulfobium acidiphilum.</title>
        <authorList>
            <person name="Toshchakov S.V."/>
            <person name="Frolov E.N."/>
            <person name="Kublanov I.V."/>
            <person name="Samarov N.I."/>
            <person name="Novikov A."/>
            <person name="Lebedinsky A.V."/>
            <person name="Bonch-Osmolovskaya E.A."/>
            <person name="Chernyh N.A."/>
        </authorList>
    </citation>
    <scope>NUCLEOTIDE SEQUENCE [LARGE SCALE GENOMIC DNA]</scope>
    <source>
        <strain evidence="18 19">3127-1</strain>
    </source>
</reference>
<comment type="cofactor">
    <cofactor evidence="14">
        <name>thiamine diphosphate</name>
        <dbReference type="ChEBI" id="CHEBI:58937"/>
    </cofactor>
    <text evidence="14">Binds 1 thiamine pyrophosphate per subunit.</text>
</comment>
<dbReference type="InterPro" id="IPR012001">
    <property type="entry name" value="Thiamin_PyroP_enz_TPP-bd_dom"/>
</dbReference>
<dbReference type="InterPro" id="IPR039368">
    <property type="entry name" value="AHAS_TPP"/>
</dbReference>
<dbReference type="InterPro" id="IPR045229">
    <property type="entry name" value="TPP_enz"/>
</dbReference>
<dbReference type="PANTHER" id="PTHR18968:SF13">
    <property type="entry name" value="ACETOLACTATE SYNTHASE CATALYTIC SUBUNIT, MITOCHONDRIAL"/>
    <property type="match status" value="1"/>
</dbReference>
<evidence type="ECO:0000259" key="16">
    <source>
        <dbReference type="Pfam" id="PF02775"/>
    </source>
</evidence>
<dbReference type="GO" id="GO:0030976">
    <property type="term" value="F:thiamine pyrophosphate binding"/>
    <property type="evidence" value="ECO:0007669"/>
    <property type="project" value="UniProtKB-UniRule"/>
</dbReference>
<protein>
    <recommendedName>
        <fullName evidence="4 14">Acetolactate synthase</fullName>
        <ecNumber evidence="4 14">2.2.1.6</ecNumber>
    </recommendedName>
</protein>
<comment type="cofactor">
    <cofactor evidence="14">
        <name>Mg(2+)</name>
        <dbReference type="ChEBI" id="CHEBI:18420"/>
    </cofactor>
    <text evidence="14">Binds 1 Mg(2+) ion per subunit.</text>
</comment>
<evidence type="ECO:0000256" key="12">
    <source>
        <dbReference type="ARBA" id="ARBA00023304"/>
    </source>
</evidence>
<organism evidence="18 19">
    <name type="scientific">Thermodesulfobium acidiphilum</name>
    <dbReference type="NCBI Taxonomy" id="1794699"/>
    <lineage>
        <taxon>Bacteria</taxon>
        <taxon>Pseudomonadati</taxon>
        <taxon>Thermodesulfobiota</taxon>
        <taxon>Thermodesulfobiia</taxon>
        <taxon>Thermodesulfobiales</taxon>
        <taxon>Thermodesulfobiaceae</taxon>
        <taxon>Thermodesulfobium</taxon>
    </lineage>
</organism>
<dbReference type="GO" id="GO:0005948">
    <property type="term" value="C:acetolactate synthase complex"/>
    <property type="evidence" value="ECO:0007669"/>
    <property type="project" value="UniProtKB-ARBA"/>
</dbReference>
<dbReference type="InterPro" id="IPR000399">
    <property type="entry name" value="TPP-bd_CS"/>
</dbReference>
<evidence type="ECO:0000313" key="18">
    <source>
        <dbReference type="EMBL" id="AWB09907.1"/>
    </source>
</evidence>
<keyword evidence="8 14" id="KW-0479">Metal-binding</keyword>
<dbReference type="Proteomes" id="UP000244792">
    <property type="component" value="Chromosome"/>
</dbReference>
<feature type="domain" description="Thiamine pyrophosphate enzyme TPP-binding" evidence="16">
    <location>
        <begin position="385"/>
        <end position="534"/>
    </location>
</feature>
<evidence type="ECO:0000256" key="5">
    <source>
        <dbReference type="ARBA" id="ARBA00022605"/>
    </source>
</evidence>
<sequence length="562" mass="61833">MKMRGTAAILKVLESQGVKNAFGITGGAIMGLYDELYKNPVFTHYMMRHEQGAAHAADGYARASGEVGVCIATSGPGATNLVTGIANAYMDSIPIVALTGQVPTNVMGTDAFQETDIFGITLPIVKHSYIVKNQQEIPTIFKEAFYIASTGRPGPVLIDLPRDILMNENEFNFTKPINIPGYKPTTEGHPLQIKKAVKIIQKSKRPVILVGGGARDCVEEIKEFVEKTHIPVAHTLHGKGVLHPDSVYHLGMPGMHGLPCANKALMESDLIISIGARFDDRVTGHLASFAPHAKVIHIDVDPAEIGKNVPVLVPIVGLSKKVLAQLNKELEQMQPKNDWMKQIEEWKKEFCLEYKPPKAHEGIYPQEFFYLFSQILGTNGIVVTDVGQHQMFAALYLKRFDPRTFISSGGLGTMGFGLPAAIGAQVAKPNQLVVCIAGDGGFQMTIQELAVLNSYKLPVKVIIVNNGYLGMVRQWQDLFFEKRYAETDLISGNPDFLKIAEAYNIPARTVKKNSELRDAIEECLSSSGPYLLDIWVEREENVFPMVPPGVDISKMIYGRESK</sequence>
<evidence type="ECO:0000256" key="10">
    <source>
        <dbReference type="ARBA" id="ARBA00022842"/>
    </source>
</evidence>
<dbReference type="GO" id="GO:0050660">
    <property type="term" value="F:flavin adenine dinucleotide binding"/>
    <property type="evidence" value="ECO:0007669"/>
    <property type="project" value="InterPro"/>
</dbReference>
<evidence type="ECO:0000256" key="11">
    <source>
        <dbReference type="ARBA" id="ARBA00023052"/>
    </source>
</evidence>
<dbReference type="Pfam" id="PF02775">
    <property type="entry name" value="TPP_enzyme_C"/>
    <property type="match status" value="1"/>
</dbReference>
<evidence type="ECO:0000256" key="9">
    <source>
        <dbReference type="ARBA" id="ARBA00022827"/>
    </source>
</evidence>
<evidence type="ECO:0000256" key="8">
    <source>
        <dbReference type="ARBA" id="ARBA00022723"/>
    </source>
</evidence>
<dbReference type="OrthoDB" id="4494979at2"/>
<proteinExistence type="inferred from homology"/>
<keyword evidence="9" id="KW-0274">FAD</keyword>
<dbReference type="Pfam" id="PF02776">
    <property type="entry name" value="TPP_enzyme_N"/>
    <property type="match status" value="1"/>
</dbReference>
<evidence type="ECO:0000259" key="15">
    <source>
        <dbReference type="Pfam" id="PF00205"/>
    </source>
</evidence>
<keyword evidence="12 14" id="KW-0100">Branched-chain amino acid biosynthesis</keyword>
<evidence type="ECO:0000256" key="3">
    <source>
        <dbReference type="ARBA" id="ARBA00007812"/>
    </source>
</evidence>
<evidence type="ECO:0000256" key="7">
    <source>
        <dbReference type="ARBA" id="ARBA00022679"/>
    </source>
</evidence>
<evidence type="ECO:0000259" key="17">
    <source>
        <dbReference type="Pfam" id="PF02776"/>
    </source>
</evidence>
<dbReference type="InterPro" id="IPR012000">
    <property type="entry name" value="Thiamin_PyroP_enz_cen_dom"/>
</dbReference>
<feature type="domain" description="Thiamine pyrophosphate enzyme central" evidence="15">
    <location>
        <begin position="193"/>
        <end position="326"/>
    </location>
</feature>